<dbReference type="Proteomes" id="UP000035720">
    <property type="component" value="Unassembled WGS sequence"/>
</dbReference>
<keyword evidence="2" id="KW-1185">Reference proteome</keyword>
<dbReference type="AlphaFoldDB" id="A0A077MEI3"/>
<sequence>MGGGGANRGNQSGNVLSRRFEATPALAQLKTAATQRLREDLFTSGYAAQSLEWAASVLTSSAGQFVAADTVAIEKAAIAAYFG</sequence>
<reference evidence="1 2" key="1">
    <citation type="journal article" date="2013" name="ISME J.">
        <title>A metabolic model for members of the genus Tetrasphaera involved in enhanced biological phosphorus removal.</title>
        <authorList>
            <person name="Kristiansen R."/>
            <person name="Nguyen H.T.T."/>
            <person name="Saunders A.M."/>
            <person name="Nielsen J.L."/>
            <person name="Wimmer R."/>
            <person name="Le V.Q."/>
            <person name="McIlroy S.J."/>
            <person name="Petrovski S."/>
            <person name="Seviour R.J."/>
            <person name="Calteau A."/>
            <person name="Nielsen K.L."/>
            <person name="Nielsen P.H."/>
        </authorList>
    </citation>
    <scope>NUCLEOTIDE SEQUENCE [LARGE SCALE GENOMIC DNA]</scope>
    <source>
        <strain evidence="1 2">Ben 74</strain>
    </source>
</reference>
<protein>
    <submittedName>
        <fullName evidence="1">Uncharacterized protein</fullName>
    </submittedName>
</protein>
<accession>A0A077MEI3</accession>
<dbReference type="EMBL" id="CAJC01000183">
    <property type="protein sequence ID" value="CCI54380.1"/>
    <property type="molecule type" value="Genomic_DNA"/>
</dbReference>
<organism evidence="1 2">
    <name type="scientific">Nostocoides jenkinsii Ben 74</name>
    <dbReference type="NCBI Taxonomy" id="1193518"/>
    <lineage>
        <taxon>Bacteria</taxon>
        <taxon>Bacillati</taxon>
        <taxon>Actinomycetota</taxon>
        <taxon>Actinomycetes</taxon>
        <taxon>Micrococcales</taxon>
        <taxon>Intrasporangiaceae</taxon>
        <taxon>Nostocoides</taxon>
    </lineage>
</organism>
<comment type="caution">
    <text evidence="1">The sequence shown here is derived from an EMBL/GenBank/DDBJ whole genome shotgun (WGS) entry which is preliminary data.</text>
</comment>
<evidence type="ECO:0000313" key="2">
    <source>
        <dbReference type="Proteomes" id="UP000035720"/>
    </source>
</evidence>
<name>A0A077MEI3_9MICO</name>
<evidence type="ECO:0000313" key="1">
    <source>
        <dbReference type="EMBL" id="CCI54380.1"/>
    </source>
</evidence>
<proteinExistence type="predicted"/>
<gene>
    <name evidence="1" type="ORF">BN13_70004</name>
</gene>